<evidence type="ECO:0000256" key="6">
    <source>
        <dbReference type="ARBA" id="ARBA00022527"/>
    </source>
</evidence>
<comment type="subcellular location">
    <subcellularLocation>
        <location evidence="2">Cytoplasm</location>
    </subcellularLocation>
</comment>
<feature type="coiled-coil region" evidence="15">
    <location>
        <begin position="264"/>
        <end position="291"/>
    </location>
</feature>
<evidence type="ECO:0000256" key="11">
    <source>
        <dbReference type="ARBA" id="ARBA00022842"/>
    </source>
</evidence>
<dbReference type="InterPro" id="IPR017441">
    <property type="entry name" value="Protein_kinase_ATP_BS"/>
</dbReference>
<dbReference type="GO" id="GO:0034599">
    <property type="term" value="P:cellular response to oxidative stress"/>
    <property type="evidence" value="ECO:0000266"/>
    <property type="project" value="RGD"/>
</dbReference>
<keyword evidence="7" id="KW-0479">Metal-binding</keyword>
<dbReference type="GO" id="GO:1903698">
    <property type="term" value="P:positive regulation of microvillus assembly"/>
    <property type="evidence" value="ECO:0000266"/>
    <property type="project" value="RGD"/>
</dbReference>
<evidence type="ECO:0000256" key="5">
    <source>
        <dbReference type="ARBA" id="ARBA00022490"/>
    </source>
</evidence>
<reference evidence="18" key="3">
    <citation type="submission" date="2025-09" db="UniProtKB">
        <authorList>
            <consortium name="Ensembl"/>
        </authorList>
    </citation>
    <scope>IDENTIFICATION</scope>
    <source>
        <strain evidence="18">Brown Norway</strain>
    </source>
</reference>
<evidence type="ECO:0000256" key="8">
    <source>
        <dbReference type="ARBA" id="ARBA00022741"/>
    </source>
</evidence>
<dbReference type="GO" id="GO:0042802">
    <property type="term" value="F:identical protein binding"/>
    <property type="evidence" value="ECO:0000266"/>
    <property type="project" value="RGD"/>
</dbReference>
<dbReference type="GeneTree" id="ENSGT00940000157904"/>
<dbReference type="InterPro" id="IPR011009">
    <property type="entry name" value="Kinase-like_dom_sf"/>
</dbReference>
<dbReference type="GO" id="GO:0048471">
    <property type="term" value="C:perinuclear region of cytoplasm"/>
    <property type="evidence" value="ECO:0000266"/>
    <property type="project" value="RGD"/>
</dbReference>
<dbReference type="SMART" id="SM00220">
    <property type="entry name" value="S_TKc"/>
    <property type="match status" value="1"/>
</dbReference>
<evidence type="ECO:0000256" key="1">
    <source>
        <dbReference type="ARBA" id="ARBA00001946"/>
    </source>
</evidence>
<comment type="cofactor">
    <cofactor evidence="1">
        <name>Mg(2+)</name>
        <dbReference type="ChEBI" id="CHEBI:18420"/>
    </cofactor>
</comment>
<sequence>MFSGVSKIAQKRKMSAIKPDDLRLSPRTQMVEREDQYLNCEKFQPGHSTTDSLRTSYVPGFSIPAFCCSPQPLRAPCFANSDYFSQPGLQLEASAPLTPPGSGVEAGPTAEPPPAASQPRRSGGLLGRLHLLFLKRRGAAEPHHWSPGPSHCRTHSSAFRKRSGTATVRKLGGRASERPRSRSLGELQSYPRRRSQSVPQEPPPQKQREVAAASMAHSPVAVQVPGMQNNIADPEELFTKLERIGKGSFGEVFKGIDNRTQQVVAIKIIDLEEAEDEIEDIQQEITVLSQCDSSYVTKYYGSYLKGSKLWIIMEYLGGGSALDLLRAGPFDEFQIATMLKEILKGLDYLHSEKKIHRDIKAANVLLSEQGDVKLADFGVAGQLTDTQIKRNTFVGTPFWMAPEVIQQSAYDSKADIWSLGITAIELAKGEPPNSDMHPMRVLFLIPKNNPPTLVGDFTKSFKEFIDACLNKDPSFRPTAKELLKHKFIVKNSKKTSYLTELIDRFKRWKAEGHSDEESDSEGSDSESSSRESNTHPEWSFTTVRKKPDPKKLQNGEVCEQDLVQTLSCLSMIITPAFAELKQQDENNASRNQAIEELEKSIAVAEAACPGITDKMVKKLIEKFQKCSADESP</sequence>
<reference evidence="18" key="2">
    <citation type="submission" date="2025-08" db="UniProtKB">
        <authorList>
            <consortium name="Ensembl"/>
        </authorList>
    </citation>
    <scope>IDENTIFICATION</scope>
    <source>
        <strain evidence="18">Brown Norway</strain>
    </source>
</reference>
<dbReference type="AGR" id="RGD:1563568"/>
<dbReference type="PANTHER" id="PTHR48012:SF7">
    <property type="entry name" value="SERINE_THREONINE-PROTEIN KINASE 26"/>
    <property type="match status" value="1"/>
</dbReference>
<gene>
    <name evidence="18 20" type="primary">Stk26</name>
</gene>
<dbReference type="GO" id="GO:0090443">
    <property type="term" value="C:FAR/SIN/STRIPAK complex"/>
    <property type="evidence" value="ECO:0000266"/>
    <property type="project" value="RGD"/>
</dbReference>
<evidence type="ECO:0000256" key="16">
    <source>
        <dbReference type="SAM" id="MobiDB-lite"/>
    </source>
</evidence>
<dbReference type="PROSITE" id="PS00107">
    <property type="entry name" value="PROTEIN_KINASE_ATP"/>
    <property type="match status" value="1"/>
</dbReference>
<dbReference type="GO" id="GO:0016020">
    <property type="term" value="C:membrane"/>
    <property type="evidence" value="ECO:0000266"/>
    <property type="project" value="RGD"/>
</dbReference>
<dbReference type="Pfam" id="PF20929">
    <property type="entry name" value="PDCD10_N"/>
    <property type="match status" value="1"/>
</dbReference>
<dbReference type="SUPFAM" id="SSF56112">
    <property type="entry name" value="Protein kinase-like (PK-like)"/>
    <property type="match status" value="1"/>
</dbReference>
<dbReference type="GO" id="GO:0042803">
    <property type="term" value="F:protein homodimerization activity"/>
    <property type="evidence" value="ECO:0000266"/>
    <property type="project" value="RGD"/>
</dbReference>
<dbReference type="GO" id="GO:0000287">
    <property type="term" value="F:magnesium ion binding"/>
    <property type="evidence" value="ECO:0000266"/>
    <property type="project" value="RGD"/>
</dbReference>
<dbReference type="InterPro" id="IPR050629">
    <property type="entry name" value="STE20/SPS1-PAK"/>
</dbReference>
<feature type="region of interest" description="Disordered" evidence="16">
    <location>
        <begin position="140"/>
        <end position="216"/>
    </location>
</feature>
<dbReference type="GO" id="GO:0016324">
    <property type="term" value="C:apical plasma membrane"/>
    <property type="evidence" value="ECO:0000266"/>
    <property type="project" value="RGD"/>
</dbReference>
<dbReference type="CDD" id="cd06640">
    <property type="entry name" value="STKc_MST4"/>
    <property type="match status" value="1"/>
</dbReference>
<evidence type="ECO:0000256" key="4">
    <source>
        <dbReference type="ARBA" id="ARBA00012513"/>
    </source>
</evidence>
<dbReference type="Gene3D" id="3.30.200.20">
    <property type="entry name" value="Phosphorylase Kinase, domain 1"/>
    <property type="match status" value="1"/>
</dbReference>
<keyword evidence="11" id="KW-0460">Magnesium</keyword>
<feature type="domain" description="Protein kinase" evidence="17">
    <location>
        <begin position="238"/>
        <end position="488"/>
    </location>
</feature>
<evidence type="ECO:0000256" key="15">
    <source>
        <dbReference type="SAM" id="Coils"/>
    </source>
</evidence>
<evidence type="ECO:0000256" key="9">
    <source>
        <dbReference type="ARBA" id="ARBA00022777"/>
    </source>
</evidence>
<feature type="coiled-coil region" evidence="15">
    <location>
        <begin position="580"/>
        <end position="607"/>
    </location>
</feature>
<keyword evidence="19" id="KW-1185">Reference proteome</keyword>
<dbReference type="GO" id="GO:0005794">
    <property type="term" value="C:Golgi apparatus"/>
    <property type="evidence" value="ECO:0000266"/>
    <property type="project" value="RGD"/>
</dbReference>
<evidence type="ECO:0000256" key="10">
    <source>
        <dbReference type="ARBA" id="ARBA00022840"/>
    </source>
</evidence>
<comment type="catalytic activity">
    <reaction evidence="13">
        <text>L-seryl-[protein] + ATP = O-phospho-L-seryl-[protein] + ADP + H(+)</text>
        <dbReference type="Rhea" id="RHEA:17989"/>
        <dbReference type="Rhea" id="RHEA-COMP:9863"/>
        <dbReference type="Rhea" id="RHEA-COMP:11604"/>
        <dbReference type="ChEBI" id="CHEBI:15378"/>
        <dbReference type="ChEBI" id="CHEBI:29999"/>
        <dbReference type="ChEBI" id="CHEBI:30616"/>
        <dbReference type="ChEBI" id="CHEBI:83421"/>
        <dbReference type="ChEBI" id="CHEBI:456216"/>
        <dbReference type="EC" id="2.7.11.1"/>
    </reaction>
</comment>
<feature type="compositionally biased region" description="Basic residues" evidence="16">
    <location>
        <begin position="152"/>
        <end position="163"/>
    </location>
</feature>
<dbReference type="GO" id="GO:0004672">
    <property type="term" value="F:protein kinase activity"/>
    <property type="evidence" value="ECO:0000266"/>
    <property type="project" value="RGD"/>
</dbReference>
<comment type="catalytic activity">
    <reaction evidence="12">
        <text>L-threonyl-[protein] + ATP = O-phospho-L-threonyl-[protein] + ADP + H(+)</text>
        <dbReference type="Rhea" id="RHEA:46608"/>
        <dbReference type="Rhea" id="RHEA-COMP:11060"/>
        <dbReference type="Rhea" id="RHEA-COMP:11605"/>
        <dbReference type="ChEBI" id="CHEBI:15378"/>
        <dbReference type="ChEBI" id="CHEBI:30013"/>
        <dbReference type="ChEBI" id="CHEBI:30616"/>
        <dbReference type="ChEBI" id="CHEBI:61977"/>
        <dbReference type="ChEBI" id="CHEBI:456216"/>
        <dbReference type="EC" id="2.7.11.1"/>
    </reaction>
</comment>
<dbReference type="GO" id="GO:0071944">
    <property type="term" value="C:cell periphery"/>
    <property type="evidence" value="ECO:0000266"/>
    <property type="project" value="RGD"/>
</dbReference>
<reference evidence="18" key="1">
    <citation type="submission" date="2024-01" db="EMBL/GenBank/DDBJ databases">
        <title>GRCr8: a new rat reference genome assembly contstructed from accurate long reads and long range scaffolding.</title>
        <authorList>
            <person name="Doris P.A."/>
            <person name="Kalbfleisch T."/>
            <person name="Li K."/>
            <person name="Howe K."/>
            <person name="Wood J."/>
        </authorList>
    </citation>
    <scope>NUCLEOTIDE SEQUENCE [LARGE SCALE GENOMIC DNA]</scope>
    <source>
        <strain evidence="18">Brown Norway</strain>
    </source>
</reference>
<protein>
    <recommendedName>
        <fullName evidence="4">non-specific serine/threonine protein kinase</fullName>
        <ecNumber evidence="4">2.7.11.1</ecNumber>
    </recommendedName>
</protein>
<dbReference type="GO" id="GO:0005798">
    <property type="term" value="C:Golgi-associated vesicle"/>
    <property type="evidence" value="ECO:0000266"/>
    <property type="project" value="RGD"/>
</dbReference>
<dbReference type="Gene3D" id="1.10.12.70">
    <property type="match status" value="1"/>
</dbReference>
<dbReference type="GO" id="GO:0005829">
    <property type="term" value="C:cytosol"/>
    <property type="evidence" value="ECO:0000266"/>
    <property type="project" value="RGD"/>
</dbReference>
<dbReference type="AlphaFoldDB" id="A0A8I5ZV99"/>
<evidence type="ECO:0000256" key="3">
    <source>
        <dbReference type="ARBA" id="ARBA00008874"/>
    </source>
</evidence>
<evidence type="ECO:0000256" key="14">
    <source>
        <dbReference type="PROSITE-ProRule" id="PRU10141"/>
    </source>
</evidence>
<evidence type="ECO:0000256" key="13">
    <source>
        <dbReference type="ARBA" id="ARBA00048679"/>
    </source>
</evidence>
<dbReference type="PROSITE" id="PS50011">
    <property type="entry name" value="PROTEIN_KINASE_DOM"/>
    <property type="match status" value="1"/>
</dbReference>
<proteinExistence type="inferred from homology"/>
<dbReference type="GO" id="GO:0035556">
    <property type="term" value="P:intracellular signal transduction"/>
    <property type="evidence" value="ECO:0000266"/>
    <property type="project" value="RGD"/>
</dbReference>
<dbReference type="GO" id="GO:0030336">
    <property type="term" value="P:negative regulation of cell migration"/>
    <property type="evidence" value="ECO:0000266"/>
    <property type="project" value="RGD"/>
</dbReference>
<dbReference type="GO" id="GO:0009267">
    <property type="term" value="P:cellular response to starvation"/>
    <property type="evidence" value="ECO:0000266"/>
    <property type="project" value="RGD"/>
</dbReference>
<dbReference type="InterPro" id="IPR046409">
    <property type="entry name" value="PDC10_dimerisation_sf"/>
</dbReference>
<dbReference type="InterPro" id="IPR035056">
    <property type="entry name" value="STK_MST4"/>
</dbReference>
<dbReference type="GO" id="GO:0042981">
    <property type="term" value="P:regulation of apoptotic process"/>
    <property type="evidence" value="ECO:0000266"/>
    <property type="project" value="RGD"/>
</dbReference>
<dbReference type="GO" id="GO:0005737">
    <property type="term" value="C:cytoplasm"/>
    <property type="evidence" value="ECO:0000266"/>
    <property type="project" value="RGD"/>
</dbReference>
<evidence type="ECO:0000313" key="20">
    <source>
        <dbReference type="RGD" id="1563568"/>
    </source>
</evidence>
<dbReference type="PANTHER" id="PTHR48012">
    <property type="entry name" value="STERILE20-LIKE KINASE, ISOFORM B-RELATED"/>
    <property type="match status" value="1"/>
</dbReference>
<comment type="similarity">
    <text evidence="3">Belongs to the protein kinase superfamily. STE Ser/Thr protein kinase family. STE20 subfamily.</text>
</comment>
<organism evidence="18 19">
    <name type="scientific">Rattus norvegicus</name>
    <name type="common">Rat</name>
    <dbReference type="NCBI Taxonomy" id="10116"/>
    <lineage>
        <taxon>Eukaryota</taxon>
        <taxon>Metazoa</taxon>
        <taxon>Chordata</taxon>
        <taxon>Craniata</taxon>
        <taxon>Vertebrata</taxon>
        <taxon>Euteleostomi</taxon>
        <taxon>Mammalia</taxon>
        <taxon>Eutheria</taxon>
        <taxon>Euarchontoglires</taxon>
        <taxon>Glires</taxon>
        <taxon>Rodentia</taxon>
        <taxon>Myomorpha</taxon>
        <taxon>Muroidea</taxon>
        <taxon>Muridae</taxon>
        <taxon>Murinae</taxon>
        <taxon>Rattus</taxon>
    </lineage>
</organism>
<keyword evidence="9" id="KW-0808">Transferase</keyword>
<evidence type="ECO:0000256" key="12">
    <source>
        <dbReference type="ARBA" id="ARBA00047899"/>
    </source>
</evidence>
<evidence type="ECO:0000256" key="7">
    <source>
        <dbReference type="ARBA" id="ARBA00022723"/>
    </source>
</evidence>
<feature type="region of interest" description="Disordered" evidence="16">
    <location>
        <begin position="92"/>
        <end position="123"/>
    </location>
</feature>
<keyword evidence="15" id="KW-0175">Coiled coil</keyword>
<dbReference type="InterPro" id="IPR048288">
    <property type="entry name" value="PDCD10_N"/>
</dbReference>
<dbReference type="Proteomes" id="UP000002494">
    <property type="component" value="Chromosome X"/>
</dbReference>
<dbReference type="GO" id="GO:0005524">
    <property type="term" value="F:ATP binding"/>
    <property type="evidence" value="ECO:0000266"/>
    <property type="project" value="RGD"/>
</dbReference>
<evidence type="ECO:0000256" key="2">
    <source>
        <dbReference type="ARBA" id="ARBA00004496"/>
    </source>
</evidence>
<dbReference type="InterPro" id="IPR000719">
    <property type="entry name" value="Prot_kinase_dom"/>
</dbReference>
<keyword evidence="10 14" id="KW-0067">ATP-binding</keyword>
<dbReference type="RGD" id="1563568">
    <property type="gene designation" value="Stk26"/>
</dbReference>
<evidence type="ECO:0000313" key="19">
    <source>
        <dbReference type="Proteomes" id="UP000002494"/>
    </source>
</evidence>
<evidence type="ECO:0000313" key="18">
    <source>
        <dbReference type="Ensembl" id="ENSRNOP00000082800.2"/>
    </source>
</evidence>
<dbReference type="EC" id="2.7.11.1" evidence="4"/>
<evidence type="ECO:0000259" key="17">
    <source>
        <dbReference type="PROSITE" id="PS50011"/>
    </source>
</evidence>
<accession>A0A8I5ZV99</accession>
<feature type="region of interest" description="Disordered" evidence="16">
    <location>
        <begin position="510"/>
        <end position="552"/>
    </location>
</feature>
<dbReference type="GO" id="GO:0006915">
    <property type="term" value="P:apoptotic process"/>
    <property type="evidence" value="ECO:0007669"/>
    <property type="project" value="UniProtKB-KW"/>
</dbReference>
<keyword evidence="9" id="KW-0418">Kinase</keyword>
<feature type="binding site" evidence="14">
    <location>
        <position position="267"/>
    </location>
    <ligand>
        <name>ATP</name>
        <dbReference type="ChEBI" id="CHEBI:30616"/>
    </ligand>
</feature>
<name>A0A8I5ZV99_RAT</name>
<keyword evidence="6" id="KW-0723">Serine/threonine-protein kinase</keyword>
<dbReference type="Ensembl" id="ENSRNOT00000104737.2">
    <property type="protein sequence ID" value="ENSRNOP00000082800.2"/>
    <property type="gene ID" value="ENSRNOG00000007879.9"/>
</dbReference>
<dbReference type="Gene3D" id="1.10.510.10">
    <property type="entry name" value="Transferase(Phosphotransferase) domain 1"/>
    <property type="match status" value="1"/>
</dbReference>
<dbReference type="Pfam" id="PF00069">
    <property type="entry name" value="Pkinase"/>
    <property type="match status" value="1"/>
</dbReference>
<keyword evidence="8 14" id="KW-0547">Nucleotide-binding</keyword>
<dbReference type="GO" id="GO:0004674">
    <property type="term" value="F:protein serine/threonine kinase activity"/>
    <property type="evidence" value="ECO:0007669"/>
    <property type="project" value="UniProtKB-KW"/>
</dbReference>
<keyword evidence="5" id="KW-0963">Cytoplasm</keyword>